<reference evidence="4 5" key="1">
    <citation type="journal article" date="2018" name="Genome Biol. Evol.">
        <title>Multiple Roots of Fruiting Body Formation in Amoebozoa.</title>
        <authorList>
            <person name="Hillmann F."/>
            <person name="Forbes G."/>
            <person name="Novohradska S."/>
            <person name="Ferling I."/>
            <person name="Riege K."/>
            <person name="Groth M."/>
            <person name="Westermann M."/>
            <person name="Marz M."/>
            <person name="Spaller T."/>
            <person name="Winckler T."/>
            <person name="Schaap P."/>
            <person name="Glockner G."/>
        </authorList>
    </citation>
    <scope>NUCLEOTIDE SEQUENCE [LARGE SCALE GENOMIC DNA]</scope>
    <source>
        <strain evidence="4 5">Jena</strain>
    </source>
</reference>
<dbReference type="Pfam" id="PF00168">
    <property type="entry name" value="C2"/>
    <property type="match status" value="1"/>
</dbReference>
<evidence type="ECO:0000313" key="4">
    <source>
        <dbReference type="EMBL" id="PRP83963.1"/>
    </source>
</evidence>
<dbReference type="CDD" id="cd00160">
    <property type="entry name" value="RhoGEF"/>
    <property type="match status" value="1"/>
</dbReference>
<dbReference type="Gene3D" id="2.60.40.150">
    <property type="entry name" value="C2 domain"/>
    <property type="match status" value="1"/>
</dbReference>
<dbReference type="InterPro" id="IPR011989">
    <property type="entry name" value="ARM-like"/>
</dbReference>
<dbReference type="InterPro" id="IPR035892">
    <property type="entry name" value="C2_domain_sf"/>
</dbReference>
<dbReference type="Gene3D" id="2.30.29.30">
    <property type="entry name" value="Pleckstrin-homology domain (PH domain)/Phosphotyrosine-binding domain (PTB)"/>
    <property type="match status" value="1"/>
</dbReference>
<dbReference type="PROSITE" id="PS50004">
    <property type="entry name" value="C2"/>
    <property type="match status" value="1"/>
</dbReference>
<dbReference type="PROSITE" id="PS50010">
    <property type="entry name" value="DH_2"/>
    <property type="match status" value="1"/>
</dbReference>
<evidence type="ECO:0000313" key="5">
    <source>
        <dbReference type="Proteomes" id="UP000241769"/>
    </source>
</evidence>
<dbReference type="Pfam" id="PF00621">
    <property type="entry name" value="RhoGEF"/>
    <property type="match status" value="1"/>
</dbReference>
<dbReference type="SUPFAM" id="SSF48371">
    <property type="entry name" value="ARM repeat"/>
    <property type="match status" value="1"/>
</dbReference>
<dbReference type="Gene3D" id="1.25.10.10">
    <property type="entry name" value="Leucine-rich Repeat Variant"/>
    <property type="match status" value="3"/>
</dbReference>
<dbReference type="SUPFAM" id="SSF50729">
    <property type="entry name" value="PH domain-like"/>
    <property type="match status" value="1"/>
</dbReference>
<evidence type="ECO:0000259" key="2">
    <source>
        <dbReference type="PROSITE" id="PS50004"/>
    </source>
</evidence>
<organism evidence="4 5">
    <name type="scientific">Planoprotostelium fungivorum</name>
    <dbReference type="NCBI Taxonomy" id="1890364"/>
    <lineage>
        <taxon>Eukaryota</taxon>
        <taxon>Amoebozoa</taxon>
        <taxon>Evosea</taxon>
        <taxon>Variosea</taxon>
        <taxon>Cavosteliida</taxon>
        <taxon>Cavosteliaceae</taxon>
        <taxon>Planoprotostelium</taxon>
    </lineage>
</organism>
<dbReference type="InterPro" id="IPR000219">
    <property type="entry name" value="DH_dom"/>
</dbReference>
<comment type="caution">
    <text evidence="4">The sequence shown here is derived from an EMBL/GenBank/DDBJ whole genome shotgun (WGS) entry which is preliminary data.</text>
</comment>
<accession>A0A2P6NJ20</accession>
<proteinExistence type="predicted"/>
<sequence>MLYTVHVIVHTARGLPRVQTCGSLKMPSPLVCVTLDDQEIKTGSKSKTDTPKWSETIDVKALDGYKHSPLTVSVIDKRTLQVIGTVIFALPSICSGHIPPQFYELASFNSPTLIKQGQIQLEFKVETTSITQLMTKLHLNQSIRSEDINEILRNVSKMCSIHCAVGDRNRAQLIGTGGVRILLWTLENKKTEIRASYAIKNALLHELFLEEFLRHDGLKKLEKCLKSKSAVIIKNIIGSIYNAIKTKPSRMKPLIESDRQLLSLIVNLISPSLRSQLDSFHIRKSNSEISTKVFQQLTRLLTLLTNVSDQSQRILGEAGGITWLVQLLRTEKDQVLQCLTVDCLASLVHQNGDNQARLMEETKEGLLIHLLSTTTSAAVAESILNLLTLVIDHRDHDVVTDHFIGEIHRHQRLSVITNLLVESQFPQLRLPTLLFLNRLTRLGFSNIPANHSGHLIVTPLGRLLNEENDESVLSEIVKVVLNCCRGGVPIILCMGQLAQKFAPGSARSNSRVKLLASSNRIVDHSSTTDLGDDENDGEMMMNCVDNKDKRFIQRSLGVLPFSPFLQLIHLRNPKIARRALHILSILSLREASVDTRVEMASSLLIDCNFVEMLCCRLTSEDIKTLTFTTSILKNLANNEKSVQAFGTPQRLSTTRQLLDIIRTHPEDSSLFRNCCSILSHLIHDNDGGVGVLSAVLNQIPLPDQIVLFHTMEEKKKKMKQMIGVDEAAAVLTNLYLHRGQEASEMMRREGVFKFVTNFLLFRTEASTMSKNRMENLLQCMSEGMNSRGRVIFEVFSTEYFYLKFLRLAKRIYLEPLSRSNIAQRPEVEKMFVPFDPCVFIQIHTKLLLYWQQRLERWSDGTNICDVFVSMCEHFGVYREYCLNFERLPAILRDLNFKNESFRQFIKKQTQDHKLELTSLDLEAILIMPVQRPPRYSLLFKELLKHTPQGHSDYSNISLAIQRSQEIARGIDTNIQISKQEEVLHELEKRLNMNVFLPHRVFVREGILLQFSRGGTKGHKLHYFLFNDLLLLTNRQKTRKLTEIEVQYKMVEKLSLQEMEVMDDVEAAGLPMNCRPGVIRSRYTRHYFVVASPNNCPNEKEHLFSLLHGMLPSSRRSSVSSASSETPSQQQTISDWYREVRPCDISSDCGGSSYNGDLDFEE</sequence>
<feature type="compositionally biased region" description="Polar residues" evidence="1">
    <location>
        <begin position="1124"/>
        <end position="1133"/>
    </location>
</feature>
<feature type="region of interest" description="Disordered" evidence="1">
    <location>
        <begin position="1115"/>
        <end position="1134"/>
    </location>
</feature>
<dbReference type="PANTHER" id="PTHR12673:SF159">
    <property type="entry name" value="LD03170P"/>
    <property type="match status" value="1"/>
</dbReference>
<gene>
    <name evidence="4" type="ORF">PROFUN_08647</name>
</gene>
<dbReference type="SMART" id="SM00325">
    <property type="entry name" value="RhoGEF"/>
    <property type="match status" value="1"/>
</dbReference>
<dbReference type="SMART" id="SM00239">
    <property type="entry name" value="C2"/>
    <property type="match status" value="1"/>
</dbReference>
<dbReference type="Proteomes" id="UP000241769">
    <property type="component" value="Unassembled WGS sequence"/>
</dbReference>
<keyword evidence="5" id="KW-1185">Reference proteome</keyword>
<dbReference type="STRING" id="1890364.A0A2P6NJ20"/>
<dbReference type="GO" id="GO:0005085">
    <property type="term" value="F:guanyl-nucleotide exchange factor activity"/>
    <property type="evidence" value="ECO:0007669"/>
    <property type="project" value="InterPro"/>
</dbReference>
<name>A0A2P6NJ20_9EUKA</name>
<feature type="domain" description="DH" evidence="3">
    <location>
        <begin position="786"/>
        <end position="973"/>
    </location>
</feature>
<dbReference type="InterPro" id="IPR035899">
    <property type="entry name" value="DBL_dom_sf"/>
</dbReference>
<dbReference type="InterPro" id="IPR011993">
    <property type="entry name" value="PH-like_dom_sf"/>
</dbReference>
<dbReference type="SUPFAM" id="SSF49562">
    <property type="entry name" value="C2 domain (Calcium/lipid-binding domain, CaLB)"/>
    <property type="match status" value="1"/>
</dbReference>
<dbReference type="Gene3D" id="1.20.900.10">
    <property type="entry name" value="Dbl homology (DH) domain"/>
    <property type="match status" value="1"/>
</dbReference>
<dbReference type="InterPro" id="IPR016024">
    <property type="entry name" value="ARM-type_fold"/>
</dbReference>
<dbReference type="AlphaFoldDB" id="A0A2P6NJ20"/>
<dbReference type="InParanoid" id="A0A2P6NJ20"/>
<dbReference type="InterPro" id="IPR051092">
    <property type="entry name" value="FYVE_RhoGEF_PH"/>
</dbReference>
<protein>
    <submittedName>
        <fullName evidence="4">Uncharacterized protein</fullName>
    </submittedName>
</protein>
<dbReference type="EMBL" id="MDYQ01000072">
    <property type="protein sequence ID" value="PRP83963.1"/>
    <property type="molecule type" value="Genomic_DNA"/>
</dbReference>
<feature type="domain" description="C2" evidence="2">
    <location>
        <begin position="1"/>
        <end position="123"/>
    </location>
</feature>
<dbReference type="InterPro" id="IPR000008">
    <property type="entry name" value="C2_dom"/>
</dbReference>
<dbReference type="SUPFAM" id="SSF48065">
    <property type="entry name" value="DBL homology domain (DH-domain)"/>
    <property type="match status" value="1"/>
</dbReference>
<dbReference type="GO" id="GO:0005737">
    <property type="term" value="C:cytoplasm"/>
    <property type="evidence" value="ECO:0007669"/>
    <property type="project" value="TreeGrafter"/>
</dbReference>
<dbReference type="OrthoDB" id="2272012at2759"/>
<evidence type="ECO:0000259" key="3">
    <source>
        <dbReference type="PROSITE" id="PS50010"/>
    </source>
</evidence>
<evidence type="ECO:0000256" key="1">
    <source>
        <dbReference type="SAM" id="MobiDB-lite"/>
    </source>
</evidence>
<dbReference type="PANTHER" id="PTHR12673">
    <property type="entry name" value="FACIOGENITAL DYSPLASIA PROTEIN"/>
    <property type="match status" value="1"/>
</dbReference>